<protein>
    <recommendedName>
        <fullName evidence="9">Major facilitator superfamily (MFS) profile domain-containing protein</fullName>
    </recommendedName>
</protein>
<dbReference type="FunFam" id="1.20.1250.20:FF:000218">
    <property type="entry name" value="facilitated trehalose transporter Tret1"/>
    <property type="match status" value="1"/>
</dbReference>
<feature type="transmembrane region" description="Helical" evidence="8">
    <location>
        <begin position="315"/>
        <end position="336"/>
    </location>
</feature>
<dbReference type="SUPFAM" id="SSF103473">
    <property type="entry name" value="MFS general substrate transporter"/>
    <property type="match status" value="1"/>
</dbReference>
<comment type="caution">
    <text evidence="10">The sequence shown here is derived from an EMBL/GenBank/DDBJ whole genome shotgun (WGS) entry which is preliminary data.</text>
</comment>
<proteinExistence type="predicted"/>
<dbReference type="AlphaFoldDB" id="A0A921YUM5"/>
<evidence type="ECO:0000256" key="6">
    <source>
        <dbReference type="ARBA" id="ARBA00022989"/>
    </source>
</evidence>
<evidence type="ECO:0000256" key="4">
    <source>
        <dbReference type="ARBA" id="ARBA00022597"/>
    </source>
</evidence>
<dbReference type="Gene3D" id="1.20.1250.20">
    <property type="entry name" value="MFS general substrate transporter like domains"/>
    <property type="match status" value="1"/>
</dbReference>
<dbReference type="PANTHER" id="PTHR48021:SF46">
    <property type="entry name" value="MAJOR FACILITATOR SUPERFAMILY (MFS) PROFILE DOMAIN-CONTAINING PROTEIN"/>
    <property type="match status" value="1"/>
</dbReference>
<dbReference type="EMBL" id="JH668326">
    <property type="protein sequence ID" value="KAG6445904.1"/>
    <property type="molecule type" value="Genomic_DNA"/>
</dbReference>
<reference evidence="10" key="1">
    <citation type="journal article" date="2016" name="Insect Biochem. Mol. Biol.">
        <title>Multifaceted biological insights from a draft genome sequence of the tobacco hornworm moth, Manduca sexta.</title>
        <authorList>
            <person name="Kanost M.R."/>
            <person name="Arrese E.L."/>
            <person name="Cao X."/>
            <person name="Chen Y.R."/>
            <person name="Chellapilla S."/>
            <person name="Goldsmith M.R."/>
            <person name="Grosse-Wilde E."/>
            <person name="Heckel D.G."/>
            <person name="Herndon N."/>
            <person name="Jiang H."/>
            <person name="Papanicolaou A."/>
            <person name="Qu J."/>
            <person name="Soulages J.L."/>
            <person name="Vogel H."/>
            <person name="Walters J."/>
            <person name="Waterhouse R.M."/>
            <person name="Ahn S.J."/>
            <person name="Almeida F.C."/>
            <person name="An C."/>
            <person name="Aqrawi P."/>
            <person name="Bretschneider A."/>
            <person name="Bryant W.B."/>
            <person name="Bucks S."/>
            <person name="Chao H."/>
            <person name="Chevignon G."/>
            <person name="Christen J.M."/>
            <person name="Clarke D.F."/>
            <person name="Dittmer N.T."/>
            <person name="Ferguson L.C.F."/>
            <person name="Garavelou S."/>
            <person name="Gordon K.H.J."/>
            <person name="Gunaratna R.T."/>
            <person name="Han Y."/>
            <person name="Hauser F."/>
            <person name="He Y."/>
            <person name="Heidel-Fischer H."/>
            <person name="Hirsh A."/>
            <person name="Hu Y."/>
            <person name="Jiang H."/>
            <person name="Kalra D."/>
            <person name="Klinner C."/>
            <person name="Konig C."/>
            <person name="Kovar C."/>
            <person name="Kroll A.R."/>
            <person name="Kuwar S.S."/>
            <person name="Lee S.L."/>
            <person name="Lehman R."/>
            <person name="Li K."/>
            <person name="Li Z."/>
            <person name="Liang H."/>
            <person name="Lovelace S."/>
            <person name="Lu Z."/>
            <person name="Mansfield J.H."/>
            <person name="McCulloch K.J."/>
            <person name="Mathew T."/>
            <person name="Morton B."/>
            <person name="Muzny D.M."/>
            <person name="Neunemann D."/>
            <person name="Ongeri F."/>
            <person name="Pauchet Y."/>
            <person name="Pu L.L."/>
            <person name="Pyrousis I."/>
            <person name="Rao X.J."/>
            <person name="Redding A."/>
            <person name="Roesel C."/>
            <person name="Sanchez-Gracia A."/>
            <person name="Schaack S."/>
            <person name="Shukla A."/>
            <person name="Tetreau G."/>
            <person name="Wang Y."/>
            <person name="Xiong G.H."/>
            <person name="Traut W."/>
            <person name="Walsh T.K."/>
            <person name="Worley K.C."/>
            <person name="Wu D."/>
            <person name="Wu W."/>
            <person name="Wu Y.Q."/>
            <person name="Zhang X."/>
            <person name="Zou Z."/>
            <person name="Zucker H."/>
            <person name="Briscoe A.D."/>
            <person name="Burmester T."/>
            <person name="Clem R.J."/>
            <person name="Feyereisen R."/>
            <person name="Grimmelikhuijzen C.J.P."/>
            <person name="Hamodrakas S.J."/>
            <person name="Hansson B.S."/>
            <person name="Huguet E."/>
            <person name="Jermiin L.S."/>
            <person name="Lan Q."/>
            <person name="Lehman H.K."/>
            <person name="Lorenzen M."/>
            <person name="Merzendorfer H."/>
            <person name="Michalopoulos I."/>
            <person name="Morton D.B."/>
            <person name="Muthukrishnan S."/>
            <person name="Oakeshott J.G."/>
            <person name="Palmer W."/>
            <person name="Park Y."/>
            <person name="Passarelli A.L."/>
            <person name="Rozas J."/>
            <person name="Schwartz L.M."/>
            <person name="Smith W."/>
            <person name="Southgate A."/>
            <person name="Vilcinskas A."/>
            <person name="Vogt R."/>
            <person name="Wang P."/>
            <person name="Werren J."/>
            <person name="Yu X.Q."/>
            <person name="Zhou J.J."/>
            <person name="Brown S.J."/>
            <person name="Scherer S.E."/>
            <person name="Richards S."/>
            <person name="Blissard G.W."/>
        </authorList>
    </citation>
    <scope>NUCLEOTIDE SEQUENCE</scope>
</reference>
<name>A0A921YUM5_MANSE</name>
<dbReference type="OrthoDB" id="4142200at2759"/>
<dbReference type="GO" id="GO:0005886">
    <property type="term" value="C:plasma membrane"/>
    <property type="evidence" value="ECO:0007669"/>
    <property type="project" value="UniProtKB-SubCell"/>
</dbReference>
<reference evidence="10" key="2">
    <citation type="submission" date="2020-12" db="EMBL/GenBank/DDBJ databases">
        <authorList>
            <person name="Kanost M."/>
        </authorList>
    </citation>
    <scope>NUCLEOTIDE SEQUENCE</scope>
</reference>
<feature type="transmembrane region" description="Helical" evidence="8">
    <location>
        <begin position="287"/>
        <end position="308"/>
    </location>
</feature>
<feature type="transmembrane region" description="Helical" evidence="8">
    <location>
        <begin position="7"/>
        <end position="29"/>
    </location>
</feature>
<dbReference type="GO" id="GO:0022857">
    <property type="term" value="F:transmembrane transporter activity"/>
    <property type="evidence" value="ECO:0007669"/>
    <property type="project" value="InterPro"/>
</dbReference>
<keyword evidence="11" id="KW-1185">Reference proteome</keyword>
<dbReference type="Proteomes" id="UP000791440">
    <property type="component" value="Unassembled WGS sequence"/>
</dbReference>
<dbReference type="InterPro" id="IPR050549">
    <property type="entry name" value="MFS_Trehalose_Transporter"/>
</dbReference>
<evidence type="ECO:0000256" key="7">
    <source>
        <dbReference type="ARBA" id="ARBA00023136"/>
    </source>
</evidence>
<evidence type="ECO:0000313" key="10">
    <source>
        <dbReference type="EMBL" id="KAG6445904.1"/>
    </source>
</evidence>
<comment type="subcellular location">
    <subcellularLocation>
        <location evidence="1">Cell membrane</location>
        <topology evidence="1">Multi-pass membrane protein</topology>
    </subcellularLocation>
</comment>
<evidence type="ECO:0000256" key="8">
    <source>
        <dbReference type="SAM" id="Phobius"/>
    </source>
</evidence>
<feature type="domain" description="Major facilitator superfamily (MFS) profile" evidence="9">
    <location>
        <begin position="7"/>
        <end position="443"/>
    </location>
</feature>
<organism evidence="10 11">
    <name type="scientific">Manduca sexta</name>
    <name type="common">Tobacco hawkmoth</name>
    <name type="synonym">Tobacco hornworm</name>
    <dbReference type="NCBI Taxonomy" id="7130"/>
    <lineage>
        <taxon>Eukaryota</taxon>
        <taxon>Metazoa</taxon>
        <taxon>Ecdysozoa</taxon>
        <taxon>Arthropoda</taxon>
        <taxon>Hexapoda</taxon>
        <taxon>Insecta</taxon>
        <taxon>Pterygota</taxon>
        <taxon>Neoptera</taxon>
        <taxon>Endopterygota</taxon>
        <taxon>Lepidoptera</taxon>
        <taxon>Glossata</taxon>
        <taxon>Ditrysia</taxon>
        <taxon>Bombycoidea</taxon>
        <taxon>Sphingidae</taxon>
        <taxon>Sphinginae</taxon>
        <taxon>Sphingini</taxon>
        <taxon>Manduca</taxon>
    </lineage>
</organism>
<dbReference type="InterPro" id="IPR036259">
    <property type="entry name" value="MFS_trans_sf"/>
</dbReference>
<evidence type="ECO:0000256" key="5">
    <source>
        <dbReference type="ARBA" id="ARBA00022692"/>
    </source>
</evidence>
<dbReference type="Pfam" id="PF00083">
    <property type="entry name" value="Sugar_tr"/>
    <property type="match status" value="1"/>
</dbReference>
<accession>A0A921YUM5</accession>
<evidence type="ECO:0000256" key="1">
    <source>
        <dbReference type="ARBA" id="ARBA00004651"/>
    </source>
</evidence>
<evidence type="ECO:0000313" key="11">
    <source>
        <dbReference type="Proteomes" id="UP000791440"/>
    </source>
</evidence>
<keyword evidence="7 8" id="KW-0472">Membrane</keyword>
<keyword evidence="6 8" id="KW-1133">Transmembrane helix</keyword>
<evidence type="ECO:0000259" key="9">
    <source>
        <dbReference type="PROSITE" id="PS50850"/>
    </source>
</evidence>
<keyword evidence="3" id="KW-1003">Cell membrane</keyword>
<dbReference type="InterPro" id="IPR020846">
    <property type="entry name" value="MFS_dom"/>
</dbReference>
<keyword evidence="2" id="KW-0813">Transport</keyword>
<keyword evidence="4" id="KW-0762">Sugar transport</keyword>
<feature type="transmembrane region" description="Helical" evidence="8">
    <location>
        <begin position="385"/>
        <end position="405"/>
    </location>
</feature>
<feature type="transmembrane region" description="Helical" evidence="8">
    <location>
        <begin position="49"/>
        <end position="67"/>
    </location>
</feature>
<dbReference type="PANTHER" id="PTHR48021">
    <property type="match status" value="1"/>
</dbReference>
<feature type="transmembrane region" description="Helical" evidence="8">
    <location>
        <begin position="138"/>
        <end position="159"/>
    </location>
</feature>
<feature type="transmembrane region" description="Helical" evidence="8">
    <location>
        <begin position="348"/>
        <end position="373"/>
    </location>
</feature>
<feature type="transmembrane region" description="Helical" evidence="8">
    <location>
        <begin position="104"/>
        <end position="126"/>
    </location>
</feature>
<feature type="transmembrane region" description="Helical" evidence="8">
    <location>
        <begin position="417"/>
        <end position="439"/>
    </location>
</feature>
<keyword evidence="5 8" id="KW-0812">Transmembrane</keyword>
<gene>
    <name evidence="10" type="ORF">O3G_MSEX004128</name>
</gene>
<evidence type="ECO:0000256" key="2">
    <source>
        <dbReference type="ARBA" id="ARBA00022448"/>
    </source>
</evidence>
<feature type="transmembrane region" description="Helical" evidence="8">
    <location>
        <begin position="79"/>
        <end position="98"/>
    </location>
</feature>
<dbReference type="InterPro" id="IPR005828">
    <property type="entry name" value="MFS_sugar_transport-like"/>
</dbReference>
<sequence>MEKSRQVQYLVTLCVSLAFVCLGMLSAWPTPVLSKFHDNETSVDITDNGISWMLSMKPIGFILGSFATRFTSDNLGRRATILGSAIPIAIGMLIVAFAKNAWLLGIMTLLWSFGTGMLSTVIGIYLAEIADTEIRGTLSLCTRFTFHLGNLLIMCIGPFVSYETINYLMLPLPFVYFAACWWIPESPYFHLKEGKVDAARRQLVKLKCCKDEKELDNLLSSKQADVNKEMERSSSTKELFTGRQYRKALIISAGLKATQILTGSVTIKEYLGPICRESNIPKYHERTVLLVFGAVTFVVGIMSTMLVDRVGRRPLLIYSYFVTGLSLVVVGAYFFLQDVIRVNHDFLAIFGFIPFLAILIANIVSTIGFNSLVSVIPAEIFPLNVKAVAMTSLNVFGGVLGFLVAKCYQNVKDLVGLTAVFWIFGTVGIVGGFFTYFVVPETKGKNLREIQLMLEGDYTAVKLNQDAVNCQVNEEVPLEEVNMNIEVKK</sequence>
<evidence type="ECO:0000256" key="3">
    <source>
        <dbReference type="ARBA" id="ARBA00022475"/>
    </source>
</evidence>
<dbReference type="PROSITE" id="PS50850">
    <property type="entry name" value="MFS"/>
    <property type="match status" value="1"/>
</dbReference>